<keyword evidence="2 4" id="KW-0560">Oxidoreductase</keyword>
<organism evidence="4 5">
    <name type="scientific">Zhihengliuella flava</name>
    <dbReference type="NCBI Taxonomy" id="1285193"/>
    <lineage>
        <taxon>Bacteria</taxon>
        <taxon>Bacillati</taxon>
        <taxon>Actinomycetota</taxon>
        <taxon>Actinomycetes</taxon>
        <taxon>Micrococcales</taxon>
        <taxon>Micrococcaceae</taxon>
        <taxon>Zhihengliuella</taxon>
    </lineage>
</organism>
<dbReference type="GO" id="GO:0016616">
    <property type="term" value="F:oxidoreductase activity, acting on the CH-OH group of donors, NAD or NADP as acceptor"/>
    <property type="evidence" value="ECO:0007669"/>
    <property type="project" value="TreeGrafter"/>
</dbReference>
<proteinExistence type="inferred from homology"/>
<evidence type="ECO:0000259" key="3">
    <source>
        <dbReference type="SMART" id="SM00822"/>
    </source>
</evidence>
<dbReference type="AlphaFoldDB" id="A0A931D6B7"/>
<reference evidence="4" key="1">
    <citation type="submission" date="2020-11" db="EMBL/GenBank/DDBJ databases">
        <title>Sequencing the genomes of 1000 actinobacteria strains.</title>
        <authorList>
            <person name="Klenk H.-P."/>
        </authorList>
    </citation>
    <scope>NUCLEOTIDE SEQUENCE</scope>
    <source>
        <strain evidence="4">DSM 26152</strain>
    </source>
</reference>
<evidence type="ECO:0000256" key="1">
    <source>
        <dbReference type="ARBA" id="ARBA00006484"/>
    </source>
</evidence>
<dbReference type="Gene3D" id="3.40.50.720">
    <property type="entry name" value="NAD(P)-binding Rossmann-like Domain"/>
    <property type="match status" value="1"/>
</dbReference>
<gene>
    <name evidence="4" type="ORF">IW252_001272</name>
</gene>
<dbReference type="NCBIfam" id="NF005559">
    <property type="entry name" value="PRK07231.1"/>
    <property type="match status" value="1"/>
</dbReference>
<name>A0A931D6B7_9MICC</name>
<feature type="domain" description="Ketoreductase" evidence="3">
    <location>
        <begin position="9"/>
        <end position="199"/>
    </location>
</feature>
<comment type="caution">
    <text evidence="4">The sequence shown here is derived from an EMBL/GenBank/DDBJ whole genome shotgun (WGS) entry which is preliminary data.</text>
</comment>
<sequence>MSHSEPTSRVAIVTGAGSGIGRGVAEALARTGASVVVLDINEQAGYDAAAHLPRVGAARHTAHATDVADQTSVDAAVDAILKDYGRIDVLVNNAGWDKVGPFLDTDPDLWERIIGISLYGTLNLCHAVTPVMIGQREEEPHFSGRIVNVASDAGRVGSTGEAVYSAAKGGVIAFTKTLAREVARHQITANCVCPGPADTPLFDSISADSPKLREALIKAIPLRRLAQPEDLAGAVAYFASPEAGYVTGQTLSVSGGLTMA</sequence>
<dbReference type="EC" id="1.1.1.-" evidence="4"/>
<dbReference type="RefSeq" id="WP_196835805.1">
    <property type="nucleotide sequence ID" value="NZ_JADOTZ010000001.1"/>
</dbReference>
<dbReference type="PRINTS" id="PR00081">
    <property type="entry name" value="GDHRDH"/>
</dbReference>
<evidence type="ECO:0000256" key="2">
    <source>
        <dbReference type="ARBA" id="ARBA00023002"/>
    </source>
</evidence>
<dbReference type="EMBL" id="JADOTZ010000001">
    <property type="protein sequence ID" value="MBG6084505.1"/>
    <property type="molecule type" value="Genomic_DNA"/>
</dbReference>
<comment type="similarity">
    <text evidence="1">Belongs to the short-chain dehydrogenases/reductases (SDR) family.</text>
</comment>
<dbReference type="SMART" id="SM00822">
    <property type="entry name" value="PKS_KR"/>
    <property type="match status" value="1"/>
</dbReference>
<dbReference type="Proteomes" id="UP000625033">
    <property type="component" value="Unassembled WGS sequence"/>
</dbReference>
<evidence type="ECO:0000313" key="5">
    <source>
        <dbReference type="Proteomes" id="UP000625033"/>
    </source>
</evidence>
<dbReference type="PANTHER" id="PTHR42760">
    <property type="entry name" value="SHORT-CHAIN DEHYDROGENASES/REDUCTASES FAMILY MEMBER"/>
    <property type="match status" value="1"/>
</dbReference>
<dbReference type="InterPro" id="IPR002347">
    <property type="entry name" value="SDR_fam"/>
</dbReference>
<dbReference type="PANTHER" id="PTHR42760:SF133">
    <property type="entry name" value="3-OXOACYL-[ACYL-CARRIER-PROTEIN] REDUCTASE"/>
    <property type="match status" value="1"/>
</dbReference>
<accession>A0A931D6B7</accession>
<dbReference type="PRINTS" id="PR00080">
    <property type="entry name" value="SDRFAMILY"/>
</dbReference>
<dbReference type="SUPFAM" id="SSF51735">
    <property type="entry name" value="NAD(P)-binding Rossmann-fold domains"/>
    <property type="match status" value="1"/>
</dbReference>
<dbReference type="InterPro" id="IPR036291">
    <property type="entry name" value="NAD(P)-bd_dom_sf"/>
</dbReference>
<protein>
    <submittedName>
        <fullName evidence="4">2-hydroxycyclohexanecarboxyl-CoA dehydrogenase</fullName>
        <ecNumber evidence="4">1.1.1.-</ecNumber>
    </submittedName>
</protein>
<evidence type="ECO:0000313" key="4">
    <source>
        <dbReference type="EMBL" id="MBG6084505.1"/>
    </source>
</evidence>
<keyword evidence="5" id="KW-1185">Reference proteome</keyword>
<dbReference type="PROSITE" id="PS00061">
    <property type="entry name" value="ADH_SHORT"/>
    <property type="match status" value="1"/>
</dbReference>
<dbReference type="Pfam" id="PF13561">
    <property type="entry name" value="adh_short_C2"/>
    <property type="match status" value="1"/>
</dbReference>
<dbReference type="FunFam" id="3.40.50.720:FF:000084">
    <property type="entry name" value="Short-chain dehydrogenase reductase"/>
    <property type="match status" value="1"/>
</dbReference>
<dbReference type="InterPro" id="IPR057326">
    <property type="entry name" value="KR_dom"/>
</dbReference>
<dbReference type="InterPro" id="IPR020904">
    <property type="entry name" value="Sc_DH/Rdtase_CS"/>
</dbReference>